<dbReference type="RefSeq" id="WP_065825370.1">
    <property type="nucleotide sequence ID" value="NZ_CP016602.1"/>
</dbReference>
<dbReference type="AlphaFoldDB" id="A0A1B2A5J0"/>
<proteinExistence type="predicted"/>
<dbReference type="EMBL" id="CP022474">
    <property type="protein sequence ID" value="ASN59528.1"/>
    <property type="molecule type" value="Genomic_DNA"/>
</dbReference>
<protein>
    <submittedName>
        <fullName evidence="1">Uncharacterized protein</fullName>
    </submittedName>
</protein>
<gene>
    <name evidence="1" type="ORF">CG419_02355</name>
</gene>
<sequence length="61" mass="7296">MQIFLQFLISLFIFGGLERIAHVQNNWLLSFLLYLVIFACIDLLTKLMFGQSWTSRMLKRR</sequence>
<name>A0A1B2A5J0_LATCU</name>
<evidence type="ECO:0000313" key="1">
    <source>
        <dbReference type="EMBL" id="ASN59528.1"/>
    </source>
</evidence>
<evidence type="ECO:0000313" key="2">
    <source>
        <dbReference type="Proteomes" id="UP000199749"/>
    </source>
</evidence>
<accession>A0A1B2A5J0</accession>
<dbReference type="Proteomes" id="UP000199749">
    <property type="component" value="Chromosome"/>
</dbReference>
<reference evidence="1 2" key="1">
    <citation type="submission" date="2017-07" db="EMBL/GenBank/DDBJ databases">
        <title>Lactobacillus curvatus MRS6 whole genome.</title>
        <authorList>
            <person name="Jans C."/>
            <person name="Lagler S."/>
            <person name="Lacroix C."/>
            <person name="Meile L."/>
            <person name="Stevens M.J.A."/>
        </authorList>
    </citation>
    <scope>NUCLEOTIDE SEQUENCE [LARGE SCALE GENOMIC DNA]</scope>
    <source>
        <strain evidence="1 2">MRS6</strain>
    </source>
</reference>
<organism evidence="1 2">
    <name type="scientific">Latilactobacillus curvatus</name>
    <name type="common">Lactobacillus curvatus</name>
    <dbReference type="NCBI Taxonomy" id="28038"/>
    <lineage>
        <taxon>Bacteria</taxon>
        <taxon>Bacillati</taxon>
        <taxon>Bacillota</taxon>
        <taxon>Bacilli</taxon>
        <taxon>Lactobacillales</taxon>
        <taxon>Lactobacillaceae</taxon>
        <taxon>Latilactobacillus</taxon>
    </lineage>
</organism>